<feature type="compositionally biased region" description="Acidic residues" evidence="2">
    <location>
        <begin position="757"/>
        <end position="766"/>
    </location>
</feature>
<feature type="region of interest" description="Disordered" evidence="2">
    <location>
        <begin position="907"/>
        <end position="930"/>
    </location>
</feature>
<comment type="similarity">
    <text evidence="1">Belongs to the FHIP family.</text>
</comment>
<feature type="compositionally biased region" description="Pro residues" evidence="2">
    <location>
        <begin position="559"/>
        <end position="575"/>
    </location>
</feature>
<evidence type="ECO:0000256" key="2">
    <source>
        <dbReference type="SAM" id="MobiDB-lite"/>
    </source>
</evidence>
<name>A0A3B5AFS6_9TELE</name>
<dbReference type="Pfam" id="PF10257">
    <property type="entry name" value="RAI16-like"/>
    <property type="match status" value="1"/>
</dbReference>
<evidence type="ECO:0000256" key="1">
    <source>
        <dbReference type="ARBA" id="ARBA00024336"/>
    </source>
</evidence>
<dbReference type="InterPro" id="IPR045669">
    <property type="entry name" value="FHIP_C"/>
</dbReference>
<feature type="domain" description="FHF complex subunit HOOK-interacting protein C-terminal" evidence="3">
    <location>
        <begin position="804"/>
        <end position="895"/>
    </location>
</feature>
<evidence type="ECO:0000313" key="4">
    <source>
        <dbReference type="Ensembl" id="ENSSPAP00000019256.1"/>
    </source>
</evidence>
<dbReference type="AlphaFoldDB" id="A0A3B5AFS6"/>
<accession>A0A3B5AFS6</accession>
<sequence>MASMVANGNRDEQSLVLKGVDPETCMIVFKNHWAQVVKVLEKHDPLSSRFGSISVDEVNAVQNYVEHMLFLLMEEESGQAGAMGPILEFVVMENVMERLFVWSLRREFTDDMKLEQLKMYEMLVGQAQQPLLHHKPILRPLMMLLSSCSGTAAPAVEAELVLLLNQLCCVLAKDPSILELFFHTSEDQGATNFLIFSLLIPFIHREGTVGQQARDALLLIMSLSAENERVAKHIAVNTYFCPVLATGLSGLYSSLPTKLEVHSEEWHCLHREDWLRMPSLVQFLNSLEFCNAVIQVAHPDIRDQLVSYIYNGFLVPVLAPALHKLTLEEVMTTTAYLDLFLRSVSEPALLQTFLSFILLHRHESVHILDTLVSRINTPFQLGTVSLALFRTLIGLYCEDVMLQLVLRYLIPCNHMMLSQRRVVRERDCYSVSAAKILALTPSCCSPDRSPPPLRQLESILFSKGGETPEEKKSFSEEDDGSGNSCTIGSEIYLDVSYLHYLYDARLSISSCIRACQVWSAPYDGEEPPPEKYQPGVLEEPLLKSRQTQVAPKRVLKPLVPHPRPSLPPSTEPPSVPQLELEWDDSYDACPVQTAEAPMETKPAQPPPAEPPKHIQEMRRTAIMLVKGSYIEENEFQDDVMVYDLVAKKDTSGADQAKRKPSGSQSEETQPGSAEVSPKNGLSPTLPTSVMADNAKNSVDTKAKGQKDCNANLQNTAAAGSGEDLLAQYEELIRTLDTEAGGKQVKADGEVKKPVTPVEEEDEEEMDFTSFSAETPEPEKVHSPFGTINRFRSGSTSRNQSMPFTGPFVSVLLSRLENMLSNSLHVNLLLTGILAQLAAYPQPLLRSFLLNTNLVFQPTVRSLYQVLATVKNQIEDQAASRKEFPELITAAQHWLLARDATPCVFSAKNSGRGSNHHDGGRILQSSPPPKPKAISLDRTEVFATVLFTEFLKELAAIAQEHSILSYIPMEE</sequence>
<feature type="region of interest" description="Disordered" evidence="2">
    <location>
        <begin position="650"/>
        <end position="690"/>
    </location>
</feature>
<feature type="region of interest" description="Disordered" evidence="2">
    <location>
        <begin position="542"/>
        <end position="575"/>
    </location>
</feature>
<gene>
    <name evidence="4" type="primary">FHIP1A</name>
</gene>
<dbReference type="InterPro" id="IPR045668">
    <property type="entry name" value="FHIP_KELAA_motif"/>
</dbReference>
<dbReference type="Ensembl" id="ENSSPAT00000019547.1">
    <property type="protein sequence ID" value="ENSSPAP00000019256.1"/>
    <property type="gene ID" value="ENSSPAG00000014482.1"/>
</dbReference>
<reference evidence="4" key="1">
    <citation type="submission" date="2023-09" db="UniProtKB">
        <authorList>
            <consortium name="Ensembl"/>
        </authorList>
    </citation>
    <scope>IDENTIFICATION</scope>
</reference>
<feature type="compositionally biased region" description="Polar residues" evidence="2">
    <location>
        <begin position="661"/>
        <end position="671"/>
    </location>
</feature>
<dbReference type="PANTHER" id="PTHR21705:SF6">
    <property type="entry name" value="FHF COMPLEX SUBUNIT HOOK-INTERACTING PROTEIN 1A"/>
    <property type="match status" value="1"/>
</dbReference>
<proteinExistence type="inferred from homology"/>
<dbReference type="GeneTree" id="ENSGT00950000182936"/>
<dbReference type="Pfam" id="PF19314">
    <property type="entry name" value="DUF5917"/>
    <property type="match status" value="1"/>
</dbReference>
<dbReference type="Pfam" id="PF19311">
    <property type="entry name" value="KELAA"/>
    <property type="match status" value="1"/>
</dbReference>
<organism evidence="4">
    <name type="scientific">Stegastes partitus</name>
    <name type="common">bicolor damselfish</name>
    <dbReference type="NCBI Taxonomy" id="144197"/>
    <lineage>
        <taxon>Eukaryota</taxon>
        <taxon>Metazoa</taxon>
        <taxon>Chordata</taxon>
        <taxon>Craniata</taxon>
        <taxon>Vertebrata</taxon>
        <taxon>Euteleostomi</taxon>
        <taxon>Actinopterygii</taxon>
        <taxon>Neopterygii</taxon>
        <taxon>Teleostei</taxon>
        <taxon>Neoteleostei</taxon>
        <taxon>Acanthomorphata</taxon>
        <taxon>Ovalentaria</taxon>
        <taxon>Pomacentridae</taxon>
        <taxon>Stegastes</taxon>
    </lineage>
</organism>
<protein>
    <submittedName>
        <fullName evidence="4">Family with sequence similarity 160 member A1</fullName>
    </submittedName>
</protein>
<evidence type="ECO:0000259" key="3">
    <source>
        <dbReference type="Pfam" id="PF19314"/>
    </source>
</evidence>
<dbReference type="InterPro" id="IPR019384">
    <property type="entry name" value="FHIP"/>
</dbReference>
<dbReference type="PANTHER" id="PTHR21705">
    <property type="entry name" value="RAI16 PROTEIN-RELATED"/>
    <property type="match status" value="1"/>
</dbReference>
<feature type="region of interest" description="Disordered" evidence="2">
    <location>
        <begin position="753"/>
        <end position="785"/>
    </location>
</feature>